<feature type="transmembrane region" description="Helical" evidence="1">
    <location>
        <begin position="172"/>
        <end position="190"/>
    </location>
</feature>
<keyword evidence="1" id="KW-0812">Transmembrane</keyword>
<feature type="transmembrane region" description="Helical" evidence="1">
    <location>
        <begin position="12"/>
        <end position="29"/>
    </location>
</feature>
<keyword evidence="1" id="KW-1133">Transmembrane helix</keyword>
<sequence length="225" mass="24077">MKNFKKVARKEYLLVIAAAMAALGIAHIPDMYQASANWRTGISGPLDKPANQLMRGISTDSGKDWIAEDQEAFARAVDEFIVHVETVRKHAEAVGSSVESVAKMYMSYWTSIGSLVIAVLPLVFSLWALAKVPHPAVSVPARIAKMLVGVSCIVTVGMFVDAVMDFLKAANNIMSAVLGAGAAVQLATLAPTGGSAINFKEAKIEWTRPSSFTEPRRTAPAPYGN</sequence>
<proteinExistence type="predicted"/>
<protein>
    <submittedName>
        <fullName evidence="2">Uncharacterized protein</fullName>
    </submittedName>
</protein>
<evidence type="ECO:0000313" key="2">
    <source>
        <dbReference type="EMBL" id="GAA2441386.1"/>
    </source>
</evidence>
<feature type="transmembrane region" description="Helical" evidence="1">
    <location>
        <begin position="108"/>
        <end position="130"/>
    </location>
</feature>
<gene>
    <name evidence="2" type="ORF">GCM10010191_66990</name>
</gene>
<evidence type="ECO:0000256" key="1">
    <source>
        <dbReference type="SAM" id="Phobius"/>
    </source>
</evidence>
<keyword evidence="3" id="KW-1185">Reference proteome</keyword>
<name>A0ABN3JYX2_9ACTN</name>
<dbReference type="Proteomes" id="UP001501231">
    <property type="component" value="Unassembled WGS sequence"/>
</dbReference>
<accession>A0ABN3JYX2</accession>
<keyword evidence="1" id="KW-0472">Membrane</keyword>
<dbReference type="EMBL" id="BAAARW010000026">
    <property type="protein sequence ID" value="GAA2441386.1"/>
    <property type="molecule type" value="Genomic_DNA"/>
</dbReference>
<reference evidence="2 3" key="1">
    <citation type="journal article" date="2019" name="Int. J. Syst. Evol. Microbiol.">
        <title>The Global Catalogue of Microorganisms (GCM) 10K type strain sequencing project: providing services to taxonomists for standard genome sequencing and annotation.</title>
        <authorList>
            <consortium name="The Broad Institute Genomics Platform"/>
            <consortium name="The Broad Institute Genome Sequencing Center for Infectious Disease"/>
            <person name="Wu L."/>
            <person name="Ma J."/>
        </authorList>
    </citation>
    <scope>NUCLEOTIDE SEQUENCE [LARGE SCALE GENOMIC DNA]</scope>
    <source>
        <strain evidence="2 3">JCM 3325</strain>
    </source>
</reference>
<comment type="caution">
    <text evidence="2">The sequence shown here is derived from an EMBL/GenBank/DDBJ whole genome shotgun (WGS) entry which is preliminary data.</text>
</comment>
<evidence type="ECO:0000313" key="3">
    <source>
        <dbReference type="Proteomes" id="UP001501231"/>
    </source>
</evidence>
<organism evidence="2 3">
    <name type="scientific">Actinomadura vinacea</name>
    <dbReference type="NCBI Taxonomy" id="115336"/>
    <lineage>
        <taxon>Bacteria</taxon>
        <taxon>Bacillati</taxon>
        <taxon>Actinomycetota</taxon>
        <taxon>Actinomycetes</taxon>
        <taxon>Streptosporangiales</taxon>
        <taxon>Thermomonosporaceae</taxon>
        <taxon>Actinomadura</taxon>
    </lineage>
</organism>
<feature type="transmembrane region" description="Helical" evidence="1">
    <location>
        <begin position="142"/>
        <end position="160"/>
    </location>
</feature>